<dbReference type="Pfam" id="PF00563">
    <property type="entry name" value="EAL"/>
    <property type="match status" value="1"/>
</dbReference>
<dbReference type="GO" id="GO:0006355">
    <property type="term" value="P:regulation of DNA-templated transcription"/>
    <property type="evidence" value="ECO:0007669"/>
    <property type="project" value="InterPro"/>
</dbReference>
<dbReference type="PANTHER" id="PTHR44757:SF4">
    <property type="entry name" value="DIGUANYLATE CYCLASE DGCE-RELATED"/>
    <property type="match status" value="1"/>
</dbReference>
<proteinExistence type="predicted"/>
<evidence type="ECO:0000313" key="6">
    <source>
        <dbReference type="EMBL" id="OQX06515.1"/>
    </source>
</evidence>
<dbReference type="CDD" id="cd00130">
    <property type="entry name" value="PAS"/>
    <property type="match status" value="1"/>
</dbReference>
<dbReference type="SMART" id="SM00267">
    <property type="entry name" value="GGDEF"/>
    <property type="match status" value="1"/>
</dbReference>
<dbReference type="NCBIfam" id="TIGR00229">
    <property type="entry name" value="sensory_box"/>
    <property type="match status" value="1"/>
</dbReference>
<dbReference type="Pfam" id="PF00989">
    <property type="entry name" value="PAS"/>
    <property type="match status" value="1"/>
</dbReference>
<dbReference type="PROSITE" id="PS50887">
    <property type="entry name" value="GGDEF"/>
    <property type="match status" value="1"/>
</dbReference>
<dbReference type="STRING" id="1123401.GCA_000621325_00347"/>
<dbReference type="InterPro" id="IPR043128">
    <property type="entry name" value="Rev_trsase/Diguanyl_cyclase"/>
</dbReference>
<dbReference type="InterPro" id="IPR000014">
    <property type="entry name" value="PAS"/>
</dbReference>
<comment type="caution">
    <text evidence="6">The sequence shown here is derived from an EMBL/GenBank/DDBJ whole genome shotgun (WGS) entry which is preliminary data.</text>
</comment>
<feature type="transmembrane region" description="Helical" evidence="2">
    <location>
        <begin position="7"/>
        <end position="25"/>
    </location>
</feature>
<accession>A0A1Y1QII0</accession>
<dbReference type="Gene3D" id="3.20.20.450">
    <property type="entry name" value="EAL domain"/>
    <property type="match status" value="1"/>
</dbReference>
<evidence type="ECO:0000256" key="2">
    <source>
        <dbReference type="SAM" id="Phobius"/>
    </source>
</evidence>
<dbReference type="InterPro" id="IPR029787">
    <property type="entry name" value="Nucleotide_cyclase"/>
</dbReference>
<sequence>MRFVVPILSSIAIAIAVALACVWVLSSGQFSKLFMTDALSGLTEIVPHLLLAILAAQVGAVYLLRRAALIAPATSLLDINTTPNTEELLAVQDQVNTEWVLDALAGGVIVANQQGNITYMNTSAEKLTLWSRDKVLGEHISQVLKLDDLQGNPIGIKAFETNLTHPNHPLQFGQVKLHPRVGDERFVELNTTCILEHCKAIVFIFRDVTADRKIINRLYRQASRDALTDLMNRTSFEQYVEQLAHDTSALTRSHVLGSVDLDNFKIINDTCGHLAGDELLKQVAQIFRRAVRTSDKVARIGGDEFAVFLEGCGLEKGRSIMESILTELRNFRFSWEGKVFTIGASVGLLEFMPASTLQIKQLFSDADKACYTAKALGRNQVFVHEEEKREAMSNQRVHDWGKLLKDAIREDRFILFAQPVVPLHSERGQRFRQYEILLRLPFRQALLNPGSFLPVADRLDLMTSIDRWIIRKSLEMLALCRSNNDDGKTPCQEIRLMINLSGQSVQDARLFGYVEQQINQFGIDPGIICFEISESVAISNFVHAKRVMNALHSLGCHLVLDDFGSGFSSLSYLRELPLSYLKIDGNFVHNLVSSPVDAAMVKAVHEVGQVMNLLTIAELVEDGETLVRLRQIGVDFAQGYYCGRPIPLVQLRDRLQSERTLEVKAA</sequence>
<dbReference type="EMBL" id="MTEJ01000241">
    <property type="protein sequence ID" value="OQX06515.1"/>
    <property type="molecule type" value="Genomic_DNA"/>
</dbReference>
<dbReference type="SUPFAM" id="SSF141868">
    <property type="entry name" value="EAL domain-like"/>
    <property type="match status" value="1"/>
</dbReference>
<dbReference type="AlphaFoldDB" id="A0A1Y1QII0"/>
<evidence type="ECO:0000259" key="4">
    <source>
        <dbReference type="PROSITE" id="PS50883"/>
    </source>
</evidence>
<dbReference type="Gene3D" id="3.30.70.270">
    <property type="match status" value="1"/>
</dbReference>
<dbReference type="SUPFAM" id="SSF55785">
    <property type="entry name" value="PYP-like sensor domain (PAS domain)"/>
    <property type="match status" value="1"/>
</dbReference>
<dbReference type="InterPro" id="IPR035919">
    <property type="entry name" value="EAL_sf"/>
</dbReference>
<dbReference type="InterPro" id="IPR013767">
    <property type="entry name" value="PAS_fold"/>
</dbReference>
<dbReference type="InterPro" id="IPR001633">
    <property type="entry name" value="EAL_dom"/>
</dbReference>
<evidence type="ECO:0000259" key="5">
    <source>
        <dbReference type="PROSITE" id="PS50887"/>
    </source>
</evidence>
<feature type="domain" description="GGDEF" evidence="5">
    <location>
        <begin position="252"/>
        <end position="386"/>
    </location>
</feature>
<comment type="cofactor">
    <cofactor evidence="1">
        <name>Mg(2+)</name>
        <dbReference type="ChEBI" id="CHEBI:18420"/>
    </cofactor>
</comment>
<dbReference type="PROSITE" id="PS50112">
    <property type="entry name" value="PAS"/>
    <property type="match status" value="1"/>
</dbReference>
<dbReference type="NCBIfam" id="TIGR00254">
    <property type="entry name" value="GGDEF"/>
    <property type="match status" value="1"/>
</dbReference>
<dbReference type="SUPFAM" id="SSF55073">
    <property type="entry name" value="Nucleotide cyclase"/>
    <property type="match status" value="1"/>
</dbReference>
<evidence type="ECO:0000259" key="3">
    <source>
        <dbReference type="PROSITE" id="PS50112"/>
    </source>
</evidence>
<feature type="domain" description="EAL" evidence="4">
    <location>
        <begin position="397"/>
        <end position="659"/>
    </location>
</feature>
<reference evidence="6 7" key="1">
    <citation type="submission" date="2017-01" db="EMBL/GenBank/DDBJ databases">
        <title>Novel large sulfur bacteria in the metagenomes of groundwater-fed chemosynthetic microbial mats in the Lake Huron basin.</title>
        <authorList>
            <person name="Sharrar A.M."/>
            <person name="Flood B.E."/>
            <person name="Bailey J.V."/>
            <person name="Jones D.S."/>
            <person name="Biddanda B."/>
            <person name="Ruberg S.A."/>
            <person name="Marcus D.N."/>
            <person name="Dick G.J."/>
        </authorList>
    </citation>
    <scope>NUCLEOTIDE SEQUENCE [LARGE SCALE GENOMIC DNA]</scope>
    <source>
        <strain evidence="6">A8</strain>
    </source>
</reference>
<keyword evidence="2" id="KW-1133">Transmembrane helix</keyword>
<dbReference type="CDD" id="cd01948">
    <property type="entry name" value="EAL"/>
    <property type="match status" value="1"/>
</dbReference>
<gene>
    <name evidence="6" type="ORF">BWK73_30650</name>
</gene>
<dbReference type="InterPro" id="IPR035965">
    <property type="entry name" value="PAS-like_dom_sf"/>
</dbReference>
<evidence type="ECO:0000313" key="7">
    <source>
        <dbReference type="Proteomes" id="UP000192491"/>
    </source>
</evidence>
<dbReference type="PROSITE" id="PS51257">
    <property type="entry name" value="PROKAR_LIPOPROTEIN"/>
    <property type="match status" value="1"/>
</dbReference>
<dbReference type="InterPro" id="IPR052155">
    <property type="entry name" value="Biofilm_reg_signaling"/>
</dbReference>
<dbReference type="CDD" id="cd01949">
    <property type="entry name" value="GGDEF"/>
    <property type="match status" value="1"/>
</dbReference>
<keyword evidence="2" id="KW-0812">Transmembrane</keyword>
<name>A0A1Y1QII0_9GAMM</name>
<keyword evidence="2" id="KW-0472">Membrane</keyword>
<dbReference type="InterPro" id="IPR000160">
    <property type="entry name" value="GGDEF_dom"/>
</dbReference>
<evidence type="ECO:0000256" key="1">
    <source>
        <dbReference type="ARBA" id="ARBA00001946"/>
    </source>
</evidence>
<protein>
    <submittedName>
        <fullName evidence="6">PAS domain S-box protein</fullName>
    </submittedName>
</protein>
<dbReference type="Pfam" id="PF00990">
    <property type="entry name" value="GGDEF"/>
    <property type="match status" value="1"/>
</dbReference>
<dbReference type="GO" id="GO:0003824">
    <property type="term" value="F:catalytic activity"/>
    <property type="evidence" value="ECO:0007669"/>
    <property type="project" value="UniProtKB-ARBA"/>
</dbReference>
<feature type="domain" description="PAS" evidence="3">
    <location>
        <begin position="100"/>
        <end position="148"/>
    </location>
</feature>
<dbReference type="FunFam" id="3.30.70.270:FF:000001">
    <property type="entry name" value="Diguanylate cyclase domain protein"/>
    <property type="match status" value="1"/>
</dbReference>
<dbReference type="Gene3D" id="3.30.450.20">
    <property type="entry name" value="PAS domain"/>
    <property type="match status" value="1"/>
</dbReference>
<organism evidence="6 7">
    <name type="scientific">Thiothrix lacustris</name>
    <dbReference type="NCBI Taxonomy" id="525917"/>
    <lineage>
        <taxon>Bacteria</taxon>
        <taxon>Pseudomonadati</taxon>
        <taxon>Pseudomonadota</taxon>
        <taxon>Gammaproteobacteria</taxon>
        <taxon>Thiotrichales</taxon>
        <taxon>Thiotrichaceae</taxon>
        <taxon>Thiothrix</taxon>
    </lineage>
</organism>
<dbReference type="Proteomes" id="UP000192491">
    <property type="component" value="Unassembled WGS sequence"/>
</dbReference>
<dbReference type="PROSITE" id="PS50883">
    <property type="entry name" value="EAL"/>
    <property type="match status" value="1"/>
</dbReference>
<feature type="transmembrane region" description="Helical" evidence="2">
    <location>
        <begin position="45"/>
        <end position="64"/>
    </location>
</feature>
<dbReference type="SMART" id="SM00052">
    <property type="entry name" value="EAL"/>
    <property type="match status" value="1"/>
</dbReference>
<dbReference type="PANTHER" id="PTHR44757">
    <property type="entry name" value="DIGUANYLATE CYCLASE DGCP"/>
    <property type="match status" value="1"/>
</dbReference>